<gene>
    <name evidence="5" type="ORF">Pme01_60430</name>
</gene>
<organism evidence="5 6">
    <name type="scientific">Planosporangium mesophilum</name>
    <dbReference type="NCBI Taxonomy" id="689768"/>
    <lineage>
        <taxon>Bacteria</taxon>
        <taxon>Bacillati</taxon>
        <taxon>Actinomycetota</taxon>
        <taxon>Actinomycetes</taxon>
        <taxon>Micromonosporales</taxon>
        <taxon>Micromonosporaceae</taxon>
        <taxon>Planosporangium</taxon>
    </lineage>
</organism>
<keyword evidence="6" id="KW-1185">Reference proteome</keyword>
<proteinExistence type="predicted"/>
<evidence type="ECO:0000256" key="2">
    <source>
        <dbReference type="ARBA" id="ARBA00022737"/>
    </source>
</evidence>
<evidence type="ECO:0000256" key="3">
    <source>
        <dbReference type="ARBA" id="ARBA00023180"/>
    </source>
</evidence>
<dbReference type="SMART" id="SM00191">
    <property type="entry name" value="Int_alpha"/>
    <property type="match status" value="4"/>
</dbReference>
<dbReference type="AlphaFoldDB" id="A0A8J3TIR7"/>
<dbReference type="InterPro" id="IPR013517">
    <property type="entry name" value="FG-GAP"/>
</dbReference>
<name>A0A8J3TIR7_9ACTN</name>
<evidence type="ECO:0000256" key="1">
    <source>
        <dbReference type="ARBA" id="ARBA00022729"/>
    </source>
</evidence>
<feature type="region of interest" description="Disordered" evidence="4">
    <location>
        <begin position="322"/>
        <end position="347"/>
    </location>
</feature>
<dbReference type="SUPFAM" id="SSF69318">
    <property type="entry name" value="Integrin alpha N-terminal domain"/>
    <property type="match status" value="1"/>
</dbReference>
<dbReference type="Pfam" id="PF01839">
    <property type="entry name" value="FG-GAP"/>
    <property type="match status" value="1"/>
</dbReference>
<evidence type="ECO:0000313" key="5">
    <source>
        <dbReference type="EMBL" id="GII26446.1"/>
    </source>
</evidence>
<dbReference type="PROSITE" id="PS51470">
    <property type="entry name" value="FG_GAP"/>
    <property type="match status" value="1"/>
</dbReference>
<keyword evidence="2" id="KW-0677">Repeat</keyword>
<dbReference type="Gene3D" id="2.130.10.130">
    <property type="entry name" value="Integrin alpha, N-terminal"/>
    <property type="match status" value="1"/>
</dbReference>
<dbReference type="EMBL" id="BOON01000078">
    <property type="protein sequence ID" value="GII26446.1"/>
    <property type="molecule type" value="Genomic_DNA"/>
</dbReference>
<dbReference type="Proteomes" id="UP000599074">
    <property type="component" value="Unassembled WGS sequence"/>
</dbReference>
<evidence type="ECO:0000256" key="4">
    <source>
        <dbReference type="SAM" id="MobiDB-lite"/>
    </source>
</evidence>
<keyword evidence="1" id="KW-0732">Signal</keyword>
<evidence type="ECO:0000313" key="6">
    <source>
        <dbReference type="Proteomes" id="UP000599074"/>
    </source>
</evidence>
<feature type="compositionally biased region" description="Polar residues" evidence="4">
    <location>
        <begin position="337"/>
        <end position="347"/>
    </location>
</feature>
<keyword evidence="3" id="KW-0325">Glycoprotein</keyword>
<comment type="caution">
    <text evidence="5">The sequence shown here is derived from an EMBL/GenBank/DDBJ whole genome shotgun (WGS) entry which is preliminary data.</text>
</comment>
<accession>A0A8J3TIR7</accession>
<dbReference type="InterPro" id="IPR013519">
    <property type="entry name" value="Int_alpha_beta-p"/>
</dbReference>
<dbReference type="PANTHER" id="PTHR36220:SF1">
    <property type="entry name" value="GAMMA TUBULIN COMPLEX COMPONENT C-TERMINAL DOMAIN-CONTAINING PROTEIN"/>
    <property type="match status" value="1"/>
</dbReference>
<evidence type="ECO:0008006" key="7">
    <source>
        <dbReference type="Google" id="ProtNLM"/>
    </source>
</evidence>
<sequence length="1005" mass="103044">MTSRTSETTEVWAQPDGSFKATIAAGVVRIRKGGVWVPVDLTLRREADGSVVPGAHPNDARIAGALPPGEHELASVRSGAGRMAMRWRGALPAPALSGNRATYADALPGIDLVVEATTDGIEQFLVVKSAAAAHLVREVNLGFSGDRLAGHTSDRDGATVLRDGAGAEVARIPVPTMWDSRPPSSTGEPGRETAIRTRVSAAAGGGVQFALLPDLEWMTAPGTAWPVIIDPVLSPAPSVAFDTYVREGDTTANSTNNDLWAGLASGQRARSFVHWNTGPLVGKQITASTVQLWNWWSNSCVPYAWEIWPTGPAAAATLWDDQPQWYDGDPSVPGDQPSGTSTQTKGYDSTCDDGAVTVDGRLFFQYAADHSLTVAPMGIRTSVENDSNIFKQFRSANNTVTSVYPIASVTYNSYPEVTARATTPSSPCVTGAERPTLQTMAPTLSATVTDAEATAASVTFEWWTLTGSAPIGKATVTGVASGATASTTIPAGALGQAGSYRWRVLASDGTVTSTSSWCEFTLYDFAPPVDGCAGGVDGDYNGDGVADTAIADPEATVNGQEKAGQVHIVYGGTGIVQTVTESNARVMGGSEAGDQFGTALATYDANRDGCADLAVGTPYEDLNGLADVGSVYVLLGSPAGLAKGPASVTLHQDQTAVPDTAEAKDWFGFSVAAGRTAAGESYLVIGAPGEDLGGVMDAGLVHYIRGTLNVALDQSTAGAGEANEQDDRFGYSVSGSPYHIAAGRPGESVGNATFAGAVSVYSHDLLNGLPKLVVSVSQDSPGVSGGSETDDQMGKSVALAPYRAAGAPVGQPDSVLLVGVPGEDLTIGSDPPVVDAGVLMRFQVTTTGLTQMEDVSQATAGFDGAIEDGDYFGEKVAVVNLAPDDVATPDTVKIVVAAPGEDLGSLVDAGSVHVFGLEAEPGQHDLTVKHGSGGLPGSAVEQELLGLSFAASSRGLTLANPYGGQAVYVIAWPDLAAGTATPRQVWRPGAGGVPAGGVAFGAAIG</sequence>
<protein>
    <recommendedName>
        <fullName evidence="7">FG-GAP repeat protein</fullName>
    </recommendedName>
</protein>
<dbReference type="InterPro" id="IPR028994">
    <property type="entry name" value="Integrin_alpha_N"/>
</dbReference>
<reference evidence="5" key="1">
    <citation type="submission" date="2021-01" db="EMBL/GenBank/DDBJ databases">
        <title>Whole genome shotgun sequence of Planosporangium mesophilum NBRC 109066.</title>
        <authorList>
            <person name="Komaki H."/>
            <person name="Tamura T."/>
        </authorList>
    </citation>
    <scope>NUCLEOTIDE SEQUENCE</scope>
    <source>
        <strain evidence="5">NBRC 109066</strain>
    </source>
</reference>
<dbReference type="PANTHER" id="PTHR36220">
    <property type="entry name" value="UNNAMED PRODUCT"/>
    <property type="match status" value="1"/>
</dbReference>